<reference evidence="1 2" key="1">
    <citation type="journal article" date="2021" name="BMC Genomics">
        <title>Datura genome reveals duplications of psychoactive alkaloid biosynthetic genes and high mutation rate following tissue culture.</title>
        <authorList>
            <person name="Rajewski A."/>
            <person name="Carter-House D."/>
            <person name="Stajich J."/>
            <person name="Litt A."/>
        </authorList>
    </citation>
    <scope>NUCLEOTIDE SEQUENCE [LARGE SCALE GENOMIC DNA]</scope>
    <source>
        <strain evidence="1">AR-01</strain>
    </source>
</reference>
<accession>A0ABS8WSB8</accession>
<organism evidence="1 2">
    <name type="scientific">Datura stramonium</name>
    <name type="common">Jimsonweed</name>
    <name type="synonym">Common thornapple</name>
    <dbReference type="NCBI Taxonomy" id="4076"/>
    <lineage>
        <taxon>Eukaryota</taxon>
        <taxon>Viridiplantae</taxon>
        <taxon>Streptophyta</taxon>
        <taxon>Embryophyta</taxon>
        <taxon>Tracheophyta</taxon>
        <taxon>Spermatophyta</taxon>
        <taxon>Magnoliopsida</taxon>
        <taxon>eudicotyledons</taxon>
        <taxon>Gunneridae</taxon>
        <taxon>Pentapetalae</taxon>
        <taxon>asterids</taxon>
        <taxon>lamiids</taxon>
        <taxon>Solanales</taxon>
        <taxon>Solanaceae</taxon>
        <taxon>Solanoideae</taxon>
        <taxon>Datureae</taxon>
        <taxon>Datura</taxon>
    </lineage>
</organism>
<evidence type="ECO:0000313" key="1">
    <source>
        <dbReference type="EMBL" id="MCE3214938.1"/>
    </source>
</evidence>
<name>A0ABS8WSB8_DATST</name>
<evidence type="ECO:0000313" key="2">
    <source>
        <dbReference type="Proteomes" id="UP000823775"/>
    </source>
</evidence>
<protein>
    <submittedName>
        <fullName evidence="1">Uncharacterized protein</fullName>
    </submittedName>
</protein>
<gene>
    <name evidence="1" type="ORF">HAX54_000314</name>
</gene>
<feature type="non-terminal residue" evidence="1">
    <location>
        <position position="1"/>
    </location>
</feature>
<comment type="caution">
    <text evidence="1">The sequence shown here is derived from an EMBL/GenBank/DDBJ whole genome shotgun (WGS) entry which is preliminary data.</text>
</comment>
<sequence length="88" mass="9663">WSTWHGPITHTYFHGLMLVHHFSWQGAYLCDTALVAKNGQHGMGVGAKLGLAWHGNWYRVGPSVAQSQRIGTLPDNHHVHTAVACHGS</sequence>
<dbReference type="Proteomes" id="UP000823775">
    <property type="component" value="Unassembled WGS sequence"/>
</dbReference>
<dbReference type="EMBL" id="JACEIK010010086">
    <property type="protein sequence ID" value="MCE3214938.1"/>
    <property type="molecule type" value="Genomic_DNA"/>
</dbReference>
<keyword evidence="2" id="KW-1185">Reference proteome</keyword>
<proteinExistence type="predicted"/>